<sequence length="34" mass="3561">MKAEEEYNAGGSSIPPCQGGVTEGLNIPLIERSL</sequence>
<organism evidence="2">
    <name type="scientific">marine metagenome</name>
    <dbReference type="NCBI Taxonomy" id="408172"/>
    <lineage>
        <taxon>unclassified sequences</taxon>
        <taxon>metagenomes</taxon>
        <taxon>ecological metagenomes</taxon>
    </lineage>
</organism>
<reference evidence="2" key="1">
    <citation type="submission" date="2018-05" db="EMBL/GenBank/DDBJ databases">
        <authorList>
            <person name="Lanie J.A."/>
            <person name="Ng W.-L."/>
            <person name="Kazmierczak K.M."/>
            <person name="Andrzejewski T.M."/>
            <person name="Davidsen T.M."/>
            <person name="Wayne K.J."/>
            <person name="Tettelin H."/>
            <person name="Glass J.I."/>
            <person name="Rusch D."/>
            <person name="Podicherti R."/>
            <person name="Tsui H.-C.T."/>
            <person name="Winkler M.E."/>
        </authorList>
    </citation>
    <scope>NUCLEOTIDE SEQUENCE</scope>
</reference>
<feature type="non-terminal residue" evidence="2">
    <location>
        <position position="34"/>
    </location>
</feature>
<evidence type="ECO:0000313" key="2">
    <source>
        <dbReference type="EMBL" id="SVC25059.1"/>
    </source>
</evidence>
<protein>
    <submittedName>
        <fullName evidence="2">Uncharacterized protein</fullName>
    </submittedName>
</protein>
<dbReference type="AlphaFoldDB" id="A0A382KLD8"/>
<name>A0A382KLD8_9ZZZZ</name>
<feature type="region of interest" description="Disordered" evidence="1">
    <location>
        <begin position="1"/>
        <end position="25"/>
    </location>
</feature>
<accession>A0A382KLD8</accession>
<dbReference type="EMBL" id="UINC01081325">
    <property type="protein sequence ID" value="SVC25059.1"/>
    <property type="molecule type" value="Genomic_DNA"/>
</dbReference>
<proteinExistence type="predicted"/>
<gene>
    <name evidence="2" type="ORF">METZ01_LOCUS277913</name>
</gene>
<evidence type="ECO:0000256" key="1">
    <source>
        <dbReference type="SAM" id="MobiDB-lite"/>
    </source>
</evidence>